<organism evidence="2 3">
    <name type="scientific">Actinoallomurus liliacearum</name>
    <dbReference type="NCBI Taxonomy" id="1080073"/>
    <lineage>
        <taxon>Bacteria</taxon>
        <taxon>Bacillati</taxon>
        <taxon>Actinomycetota</taxon>
        <taxon>Actinomycetes</taxon>
        <taxon>Streptosporangiales</taxon>
        <taxon>Thermomonosporaceae</taxon>
        <taxon>Actinoallomurus</taxon>
    </lineage>
</organism>
<name>A0ABP8TKK0_9ACTN</name>
<evidence type="ECO:0000259" key="1">
    <source>
        <dbReference type="Pfam" id="PF19054"/>
    </source>
</evidence>
<feature type="domain" description="DUF5753" evidence="1">
    <location>
        <begin position="1"/>
        <end position="92"/>
    </location>
</feature>
<evidence type="ECO:0000313" key="2">
    <source>
        <dbReference type="EMBL" id="GAA4610562.1"/>
    </source>
</evidence>
<protein>
    <recommendedName>
        <fullName evidence="1">DUF5753 domain-containing protein</fullName>
    </recommendedName>
</protein>
<gene>
    <name evidence="2" type="ORF">GCM10023195_43830</name>
</gene>
<accession>A0ABP8TKK0</accession>
<comment type="caution">
    <text evidence="2">The sequence shown here is derived from an EMBL/GenBank/DDBJ whole genome shotgun (WGS) entry which is preliminary data.</text>
</comment>
<dbReference type="InterPro" id="IPR043917">
    <property type="entry name" value="DUF5753"/>
</dbReference>
<keyword evidence="3" id="KW-1185">Reference proteome</keyword>
<reference evidence="3" key="1">
    <citation type="journal article" date="2019" name="Int. J. Syst. Evol. Microbiol.">
        <title>The Global Catalogue of Microorganisms (GCM) 10K type strain sequencing project: providing services to taxonomists for standard genome sequencing and annotation.</title>
        <authorList>
            <consortium name="The Broad Institute Genomics Platform"/>
            <consortium name="The Broad Institute Genome Sequencing Center for Infectious Disease"/>
            <person name="Wu L."/>
            <person name="Ma J."/>
        </authorList>
    </citation>
    <scope>NUCLEOTIDE SEQUENCE [LARGE SCALE GENOMIC DNA]</scope>
    <source>
        <strain evidence="3">JCM 17938</strain>
    </source>
</reference>
<evidence type="ECO:0000313" key="3">
    <source>
        <dbReference type="Proteomes" id="UP001500212"/>
    </source>
</evidence>
<sequence length="97" mass="10706">MKAQFEHLIECSELSHVSLRIVPLTAAPHVGIDGWFTFFELPGRRLAAFAGATLDVGRMIDEQAKAAAVSVRFDRIAAQALNEDQTRDLLKRAAEDL</sequence>
<dbReference type="Proteomes" id="UP001500212">
    <property type="component" value="Unassembled WGS sequence"/>
</dbReference>
<dbReference type="Pfam" id="PF19054">
    <property type="entry name" value="DUF5753"/>
    <property type="match status" value="1"/>
</dbReference>
<dbReference type="EMBL" id="BAABHJ010000012">
    <property type="protein sequence ID" value="GAA4610562.1"/>
    <property type="molecule type" value="Genomic_DNA"/>
</dbReference>
<proteinExistence type="predicted"/>